<evidence type="ECO:0000256" key="6">
    <source>
        <dbReference type="SAM" id="MobiDB-lite"/>
    </source>
</evidence>
<dbReference type="GO" id="GO:0032259">
    <property type="term" value="P:methylation"/>
    <property type="evidence" value="ECO:0007669"/>
    <property type="project" value="UniProtKB-KW"/>
</dbReference>
<feature type="region of interest" description="Disordered" evidence="6">
    <location>
        <begin position="395"/>
        <end position="414"/>
    </location>
</feature>
<reference evidence="9" key="1">
    <citation type="journal article" date="2019" name="Int. J. Syst. Evol. Microbiol.">
        <title>The Global Catalogue of Microorganisms (GCM) 10K type strain sequencing project: providing services to taxonomists for standard genome sequencing and annotation.</title>
        <authorList>
            <consortium name="The Broad Institute Genomics Platform"/>
            <consortium name="The Broad Institute Genome Sequencing Center for Infectious Disease"/>
            <person name="Wu L."/>
            <person name="Ma J."/>
        </authorList>
    </citation>
    <scope>NUCLEOTIDE SEQUENCE [LARGE SCALE GENOMIC DNA]</scope>
    <source>
        <strain evidence="9">CCUG 62982</strain>
    </source>
</reference>
<evidence type="ECO:0000256" key="5">
    <source>
        <dbReference type="ARBA" id="ARBA00023098"/>
    </source>
</evidence>
<evidence type="ECO:0000256" key="3">
    <source>
        <dbReference type="ARBA" id="ARBA00022679"/>
    </source>
</evidence>
<comment type="similarity">
    <text evidence="1">Belongs to the CFA/CMAS family.</text>
</comment>
<evidence type="ECO:0000256" key="4">
    <source>
        <dbReference type="ARBA" id="ARBA00022691"/>
    </source>
</evidence>
<dbReference type="InterPro" id="IPR029063">
    <property type="entry name" value="SAM-dependent_MTases_sf"/>
</dbReference>
<evidence type="ECO:0000313" key="9">
    <source>
        <dbReference type="Proteomes" id="UP001596977"/>
    </source>
</evidence>
<keyword evidence="4" id="KW-0949">S-adenosyl-L-methionine</keyword>
<protein>
    <submittedName>
        <fullName evidence="8">Class I SAM-dependent methyltransferase</fullName>
        <ecNumber evidence="8">2.1.1.-</ecNumber>
    </submittedName>
</protein>
<evidence type="ECO:0000259" key="7">
    <source>
        <dbReference type="Pfam" id="PF25371"/>
    </source>
</evidence>
<dbReference type="PANTHER" id="PTHR43667:SF1">
    <property type="entry name" value="CYCLOPROPANE-FATTY-ACYL-PHOSPHOLIPID SYNTHASE"/>
    <property type="match status" value="1"/>
</dbReference>
<name>A0ABW3H7J2_9SPHN</name>
<dbReference type="CDD" id="cd02440">
    <property type="entry name" value="AdoMet_MTases"/>
    <property type="match status" value="1"/>
</dbReference>
<dbReference type="EMBL" id="JBHTJG010000007">
    <property type="protein sequence ID" value="MFD0947450.1"/>
    <property type="molecule type" value="Genomic_DNA"/>
</dbReference>
<dbReference type="Gene3D" id="3.40.50.150">
    <property type="entry name" value="Vaccinia Virus protein VP39"/>
    <property type="match status" value="1"/>
</dbReference>
<evidence type="ECO:0000313" key="8">
    <source>
        <dbReference type="EMBL" id="MFD0947450.1"/>
    </source>
</evidence>
<comment type="caution">
    <text evidence="8">The sequence shown here is derived from an EMBL/GenBank/DDBJ whole genome shotgun (WGS) entry which is preliminary data.</text>
</comment>
<gene>
    <name evidence="8" type="ORF">ACFQ1E_13955</name>
</gene>
<keyword evidence="3 8" id="KW-0808">Transferase</keyword>
<feature type="domain" description="DUF7884" evidence="7">
    <location>
        <begin position="22"/>
        <end position="83"/>
    </location>
</feature>
<proteinExistence type="inferred from homology"/>
<dbReference type="SUPFAM" id="SSF53335">
    <property type="entry name" value="S-adenosyl-L-methionine-dependent methyltransferases"/>
    <property type="match status" value="1"/>
</dbReference>
<dbReference type="InterPro" id="IPR003333">
    <property type="entry name" value="CMAS"/>
</dbReference>
<dbReference type="InterPro" id="IPR057206">
    <property type="entry name" value="DUF7884"/>
</dbReference>
<dbReference type="GO" id="GO:0008168">
    <property type="term" value="F:methyltransferase activity"/>
    <property type="evidence" value="ECO:0007669"/>
    <property type="project" value="UniProtKB-KW"/>
</dbReference>
<dbReference type="PIRSF" id="PIRSF003085">
    <property type="entry name" value="CMAS"/>
    <property type="match status" value="1"/>
</dbReference>
<sequence>MISGLLHKLVHEGRLTIIDTTGRAHQFGGEDASDHVTLRFHDKALPLKLAVSPTLALGEAYMEGRLTIESGTIRDLLRIVTSNLQALDDHPLMAVKARLATMKPFRVGRNHRTRSRANVAHHYDLSGALYELFLDADRQYSCGYFARGNETLEEAQAAKKRHLAAKLLLEPGQRVLDIGCGWGGLALQLARDHGVSALGVTLSREQLEVASARAEQARLAHRVRFDMLDYRDIDERFDRIVSVGMFEHVGPPHYDTFFSMINRTLAPGGVAVVHSIGRRTPPGGDDPWISKYIFPGGYIPALSEVTAAVERSGLWVTDVEILRLHYADTLLHWYDRFQQNRDRVRRLYDERFCRMWEFYLAACEMSFRQGDLMVFQLQLARERDAAPRTRDYMFEEERRDPSQAPRVQLAVQAR</sequence>
<dbReference type="RefSeq" id="WP_264945290.1">
    <property type="nucleotide sequence ID" value="NZ_JAPDRA010000007.1"/>
</dbReference>
<dbReference type="Pfam" id="PF02353">
    <property type="entry name" value="CMAS"/>
    <property type="match status" value="1"/>
</dbReference>
<evidence type="ECO:0000256" key="2">
    <source>
        <dbReference type="ARBA" id="ARBA00022603"/>
    </source>
</evidence>
<dbReference type="PANTHER" id="PTHR43667">
    <property type="entry name" value="CYCLOPROPANE-FATTY-ACYL-PHOSPHOLIPID SYNTHASE"/>
    <property type="match status" value="1"/>
</dbReference>
<keyword evidence="9" id="KW-1185">Reference proteome</keyword>
<dbReference type="EC" id="2.1.1.-" evidence="8"/>
<accession>A0ABW3H7J2</accession>
<keyword evidence="2 8" id="KW-0489">Methyltransferase</keyword>
<keyword evidence="5" id="KW-0443">Lipid metabolism</keyword>
<organism evidence="8 9">
    <name type="scientific">Sphingomonas canadensis</name>
    <dbReference type="NCBI Taxonomy" id="1219257"/>
    <lineage>
        <taxon>Bacteria</taxon>
        <taxon>Pseudomonadati</taxon>
        <taxon>Pseudomonadota</taxon>
        <taxon>Alphaproteobacteria</taxon>
        <taxon>Sphingomonadales</taxon>
        <taxon>Sphingomonadaceae</taxon>
        <taxon>Sphingomonas</taxon>
    </lineage>
</organism>
<dbReference type="Pfam" id="PF25371">
    <property type="entry name" value="DUF7884"/>
    <property type="match status" value="1"/>
</dbReference>
<evidence type="ECO:0000256" key="1">
    <source>
        <dbReference type="ARBA" id="ARBA00010815"/>
    </source>
</evidence>
<dbReference type="Proteomes" id="UP001596977">
    <property type="component" value="Unassembled WGS sequence"/>
</dbReference>
<dbReference type="InterPro" id="IPR050723">
    <property type="entry name" value="CFA/CMAS"/>
</dbReference>